<dbReference type="AlphaFoldDB" id="I5AVN6"/>
<accession>I5AVN6</accession>
<organism evidence="2 3">
    <name type="scientific">Eubacterium cellulosolvens (strain ATCC 43171 / JCM 9499 / 6)</name>
    <name type="common">Cillobacterium cellulosolvens</name>
    <dbReference type="NCBI Taxonomy" id="633697"/>
    <lineage>
        <taxon>Bacteria</taxon>
        <taxon>Bacillati</taxon>
        <taxon>Bacillota</taxon>
        <taxon>Clostridia</taxon>
        <taxon>Eubacteriales</taxon>
        <taxon>Eubacteriaceae</taxon>
        <taxon>Eubacterium</taxon>
    </lineage>
</organism>
<dbReference type="STRING" id="633697.EubceDRAFT1_2099"/>
<name>I5AVN6_EUBC6</name>
<gene>
    <name evidence="2" type="ORF">EubceDRAFT1_2099</name>
</gene>
<dbReference type="HOGENOM" id="CLU_031285_5_0_9"/>
<evidence type="ECO:0000313" key="3">
    <source>
        <dbReference type="Proteomes" id="UP000005753"/>
    </source>
</evidence>
<reference evidence="2 3" key="2">
    <citation type="submission" date="2012-02" db="EMBL/GenBank/DDBJ databases">
        <title>Improved High-Quality Draft sequence of Eubacterium cellulosolvens 6.</title>
        <authorList>
            <consortium name="US DOE Joint Genome Institute"/>
            <person name="Lucas S."/>
            <person name="Han J."/>
            <person name="Lapidus A."/>
            <person name="Cheng J.-F."/>
            <person name="Goodwin L."/>
            <person name="Pitluck S."/>
            <person name="Peters L."/>
            <person name="Mikhailova N."/>
            <person name="Gu W."/>
            <person name="Detter J.C."/>
            <person name="Han C."/>
            <person name="Tapia R."/>
            <person name="Land M."/>
            <person name="Hauser L."/>
            <person name="Kyrpides N."/>
            <person name="Ivanova N."/>
            <person name="Pagani I."/>
            <person name="Johnson E."/>
            <person name="Mukhopadhyay B."/>
            <person name="Anderson I."/>
            <person name="Woyke T."/>
        </authorList>
    </citation>
    <scope>NUCLEOTIDE SEQUENCE [LARGE SCALE GENOMIC DNA]</scope>
    <source>
        <strain evidence="2 3">6</strain>
    </source>
</reference>
<dbReference type="InterPro" id="IPR050490">
    <property type="entry name" value="Bact_solute-bd_prot1"/>
</dbReference>
<evidence type="ECO:0000313" key="2">
    <source>
        <dbReference type="EMBL" id="EIM57859.1"/>
    </source>
</evidence>
<dbReference type="Gene3D" id="3.40.190.10">
    <property type="entry name" value="Periplasmic binding protein-like II"/>
    <property type="match status" value="2"/>
</dbReference>
<feature type="region of interest" description="Disordered" evidence="1">
    <location>
        <begin position="37"/>
        <end position="59"/>
    </location>
</feature>
<evidence type="ECO:0000256" key="1">
    <source>
        <dbReference type="SAM" id="MobiDB-lite"/>
    </source>
</evidence>
<keyword evidence="3" id="KW-1185">Reference proteome</keyword>
<dbReference type="InterPro" id="IPR006059">
    <property type="entry name" value="SBP"/>
</dbReference>
<dbReference type="PROSITE" id="PS51257">
    <property type="entry name" value="PROKAR_LIPOPROTEIN"/>
    <property type="match status" value="1"/>
</dbReference>
<dbReference type="PANTHER" id="PTHR43649:SF11">
    <property type="entry name" value="ABC TRANSPORTER SUBSTRATE-BINDING PROTEIN YESO-RELATED"/>
    <property type="match status" value="1"/>
</dbReference>
<feature type="compositionally biased region" description="Polar residues" evidence="1">
    <location>
        <begin position="37"/>
        <end position="52"/>
    </location>
</feature>
<reference evidence="2 3" key="1">
    <citation type="submission" date="2010-08" db="EMBL/GenBank/DDBJ databases">
        <authorList>
            <consortium name="US DOE Joint Genome Institute (JGI-PGF)"/>
            <person name="Lucas S."/>
            <person name="Copeland A."/>
            <person name="Lapidus A."/>
            <person name="Cheng J.-F."/>
            <person name="Bruce D."/>
            <person name="Goodwin L."/>
            <person name="Pitluck S."/>
            <person name="Land M.L."/>
            <person name="Hauser L."/>
            <person name="Chang Y.-J."/>
            <person name="Anderson I.J."/>
            <person name="Johnson E."/>
            <person name="Mulhopadhyay B."/>
            <person name="Kyrpides N."/>
            <person name="Woyke T.J."/>
        </authorList>
    </citation>
    <scope>NUCLEOTIDE SEQUENCE [LARGE SCALE GENOMIC DNA]</scope>
    <source>
        <strain evidence="2 3">6</strain>
    </source>
</reference>
<dbReference type="PANTHER" id="PTHR43649">
    <property type="entry name" value="ARABINOSE-BINDING PROTEIN-RELATED"/>
    <property type="match status" value="1"/>
</dbReference>
<proteinExistence type="predicted"/>
<dbReference type="SUPFAM" id="SSF53850">
    <property type="entry name" value="Periplasmic binding protein-like II"/>
    <property type="match status" value="1"/>
</dbReference>
<protein>
    <submittedName>
        <fullName evidence="2">ABC-type sugar transport system, periplasmic component</fullName>
    </submittedName>
</protein>
<dbReference type="Proteomes" id="UP000005753">
    <property type="component" value="Chromosome"/>
</dbReference>
<keyword evidence="2" id="KW-0813">Transport</keyword>
<dbReference type="Pfam" id="PF01547">
    <property type="entry name" value="SBP_bac_1"/>
    <property type="match status" value="1"/>
</dbReference>
<dbReference type="eggNOG" id="COG1653">
    <property type="taxonomic scope" value="Bacteria"/>
</dbReference>
<keyword evidence="2" id="KW-0762">Sugar transport</keyword>
<sequence length="457" mass="51750">MGHRLRVFAVWGLALLLAAAGIMSIVSCGGPAGTESDSNFSSLRSGSETTDQADGKDSRDTAVFQYREKEVPLDFSWWGNDVRHIYTLKGIDLFQKQNPEIQVNYKFGVWDGYELKNRVRMNSGTNADVMQINFNWLEEYSADGTGYYDMNKLKDLIDLSGYKSEDLKVGQRQDKLNAIPIAYNSTVFFYNKTIYDKYDLPIPETWDDLFAAAARMRDDGIYPLGVVKKHLFQCLMAYYEQTTGRVMFNDTGFRMYKEDVEYVLEFYKKLVDEKVIPLTDDFGAEDFTAGKTAGVGCWNSDASRYCEELSNRGEDVVIGINIGSENGSKRYGWYIKPATMYAISAGTAHPKEAAALLNFLVNDREMILLQGTEKGVPVNRNARTILKEANMLRGFEYRANVSMMSNRERMGVMIPLMENATVVDIFKKMGDEYIFGRMSLSDCADQILETVHKVEGD</sequence>
<dbReference type="EMBL" id="CM001487">
    <property type="protein sequence ID" value="EIM57859.1"/>
    <property type="molecule type" value="Genomic_DNA"/>
</dbReference>